<evidence type="ECO:0000256" key="1">
    <source>
        <dbReference type="SAM" id="MobiDB-lite"/>
    </source>
</evidence>
<reference evidence="2 3" key="1">
    <citation type="submission" date="2020-02" db="EMBL/GenBank/DDBJ databases">
        <authorList>
            <person name="Ma Q."/>
            <person name="Huang Y."/>
            <person name="Song X."/>
            <person name="Pei D."/>
        </authorList>
    </citation>
    <scope>NUCLEOTIDE SEQUENCE [LARGE SCALE GENOMIC DNA]</scope>
    <source>
        <strain evidence="2">Sxm20200214</strain>
        <tissue evidence="2">Leaf</tissue>
    </source>
</reference>
<dbReference type="AlphaFoldDB" id="A0A8X7S325"/>
<evidence type="ECO:0000313" key="3">
    <source>
        <dbReference type="Proteomes" id="UP000886595"/>
    </source>
</evidence>
<comment type="caution">
    <text evidence="2">The sequence shown here is derived from an EMBL/GenBank/DDBJ whole genome shotgun (WGS) entry which is preliminary data.</text>
</comment>
<gene>
    <name evidence="2" type="ORF">Bca52824_035951</name>
</gene>
<proteinExistence type="predicted"/>
<accession>A0A8X7S325</accession>
<feature type="compositionally biased region" description="Basic and acidic residues" evidence="1">
    <location>
        <begin position="35"/>
        <end position="51"/>
    </location>
</feature>
<name>A0A8X7S325_BRACI</name>
<dbReference type="OrthoDB" id="1114302at2759"/>
<organism evidence="2 3">
    <name type="scientific">Brassica carinata</name>
    <name type="common">Ethiopian mustard</name>
    <name type="synonym">Abyssinian cabbage</name>
    <dbReference type="NCBI Taxonomy" id="52824"/>
    <lineage>
        <taxon>Eukaryota</taxon>
        <taxon>Viridiplantae</taxon>
        <taxon>Streptophyta</taxon>
        <taxon>Embryophyta</taxon>
        <taxon>Tracheophyta</taxon>
        <taxon>Spermatophyta</taxon>
        <taxon>Magnoliopsida</taxon>
        <taxon>eudicotyledons</taxon>
        <taxon>Gunneridae</taxon>
        <taxon>Pentapetalae</taxon>
        <taxon>rosids</taxon>
        <taxon>malvids</taxon>
        <taxon>Brassicales</taxon>
        <taxon>Brassicaceae</taxon>
        <taxon>Brassiceae</taxon>
        <taxon>Brassica</taxon>
    </lineage>
</organism>
<sequence length="142" mass="16363">MTRTPEAESNIEIHAPHQRLSLLVETSQFEMVEPDMTRTPEAESNIRDSRTTPEAIPTKNRVDDQVDGYQEANVFEETERMDLRIGVEDEQENGRRFCFEDETIRLLTARVKELEDKENFSYPSAGFYTGQASGGARRGNWF</sequence>
<protein>
    <submittedName>
        <fullName evidence="2">Uncharacterized protein</fullName>
    </submittedName>
</protein>
<dbReference type="EMBL" id="JAAMPC010000008">
    <property type="protein sequence ID" value="KAG2299479.1"/>
    <property type="molecule type" value="Genomic_DNA"/>
</dbReference>
<feature type="region of interest" description="Disordered" evidence="1">
    <location>
        <begin position="34"/>
        <end position="58"/>
    </location>
</feature>
<keyword evidence="3" id="KW-1185">Reference proteome</keyword>
<evidence type="ECO:0000313" key="2">
    <source>
        <dbReference type="EMBL" id="KAG2299479.1"/>
    </source>
</evidence>
<dbReference type="Proteomes" id="UP000886595">
    <property type="component" value="Unassembled WGS sequence"/>
</dbReference>